<feature type="region of interest" description="Disordered" evidence="2">
    <location>
        <begin position="523"/>
        <end position="599"/>
    </location>
</feature>
<feature type="coiled-coil region" evidence="1">
    <location>
        <begin position="410"/>
        <end position="437"/>
    </location>
</feature>
<comment type="caution">
    <text evidence="3">The sequence shown here is derived from an EMBL/GenBank/DDBJ whole genome shotgun (WGS) entry which is preliminary data.</text>
</comment>
<dbReference type="SUPFAM" id="SSF49265">
    <property type="entry name" value="Fibronectin type III"/>
    <property type="match status" value="1"/>
</dbReference>
<evidence type="ECO:0000313" key="3">
    <source>
        <dbReference type="EMBL" id="PRT56957.1"/>
    </source>
</evidence>
<feature type="compositionally biased region" description="Basic and acidic residues" evidence="2">
    <location>
        <begin position="578"/>
        <end position="587"/>
    </location>
</feature>
<dbReference type="AlphaFoldDB" id="A0A2T0FPS0"/>
<dbReference type="Proteomes" id="UP000238350">
    <property type="component" value="Unassembled WGS sequence"/>
</dbReference>
<evidence type="ECO:0000256" key="1">
    <source>
        <dbReference type="SAM" id="Coils"/>
    </source>
</evidence>
<dbReference type="RefSeq" id="XP_024666902.1">
    <property type="nucleotide sequence ID" value="XM_024811134.1"/>
</dbReference>
<protein>
    <recommendedName>
        <fullName evidence="5">Fibronectin type-III domain-containing protein</fullName>
    </recommendedName>
</protein>
<sequence>MHIVVNEAADFLATCAAVQAPSLLSSKKRRMIQVDLGGLRDPLLGGAVLTSLLWLLFRFACLVKVPTKTLSQKLGLGPSVKPRPVIEQLSDTQAVLCWDCDDKKSIVKHFVELDDSRIDVGKGPNFVTLENLLPNTAYTAKVYAVGSNDIKKYGVIKFRTLKSSDDRAQSLLIQANTGPTAREQEMLLNGLQAETLEVQQHQIKLNQAFVIEHAELKKQLAKLSEEKRSAEQLRAQQRVEMKTLEETKRSLELAKEKAKSRYTGIQATFNEQHSTQNRWTTEIENWQKAKDQLEKTKEQMGQKLETEIRELTEKELELRTEIEAKERWIINQTSMNNAARASHADFKSRLEKLRKKTDLATGEVAQDILDKVTVDAHDPTLIDFLVADYAQDAAQEKQWIETQKVYESQYIEAYLEYEEASGKLREAQAQAQAHAKANVHRASASIASSGSNRSLSSMVSHTPTMGSYSGVFSPTPVNMGSSLALSPVSSAQAADYQFDSPALHSWLAPRVSLESSRSSSIFFGPTAPAHQDLPVISQDEEPSDTDTSSETKSPRKKKSFFTLEHNRKSLVRRLSIFPKKDEKKEESDGSSSIDRSDTI</sequence>
<proteinExistence type="predicted"/>
<keyword evidence="4" id="KW-1185">Reference proteome</keyword>
<dbReference type="OrthoDB" id="5572782at2759"/>
<evidence type="ECO:0000256" key="2">
    <source>
        <dbReference type="SAM" id="MobiDB-lite"/>
    </source>
</evidence>
<reference evidence="3 4" key="1">
    <citation type="submission" date="2017-04" db="EMBL/GenBank/DDBJ databases">
        <title>Genome sequencing of [Candida] sorbophila.</title>
        <authorList>
            <person name="Ahn J.O."/>
        </authorList>
    </citation>
    <scope>NUCLEOTIDE SEQUENCE [LARGE SCALE GENOMIC DNA]</scope>
    <source>
        <strain evidence="3 4">DS02</strain>
    </source>
</reference>
<dbReference type="InterPro" id="IPR036116">
    <property type="entry name" value="FN3_sf"/>
</dbReference>
<dbReference type="CDD" id="cd00063">
    <property type="entry name" value="FN3"/>
    <property type="match status" value="1"/>
</dbReference>
<evidence type="ECO:0000313" key="4">
    <source>
        <dbReference type="Proteomes" id="UP000238350"/>
    </source>
</evidence>
<feature type="coiled-coil region" evidence="1">
    <location>
        <begin position="206"/>
        <end position="356"/>
    </location>
</feature>
<dbReference type="STRING" id="45607.A0A2T0FPS0"/>
<dbReference type="EMBL" id="NDIQ01000022">
    <property type="protein sequence ID" value="PRT56957.1"/>
    <property type="molecule type" value="Genomic_DNA"/>
</dbReference>
<accession>A0A2T0FPS0</accession>
<name>A0A2T0FPS0_9ASCO</name>
<keyword evidence="1" id="KW-0175">Coiled coil</keyword>
<dbReference type="GeneID" id="36518325"/>
<evidence type="ECO:0008006" key="5">
    <source>
        <dbReference type="Google" id="ProtNLM"/>
    </source>
</evidence>
<gene>
    <name evidence="3" type="ORF">B9G98_04577</name>
</gene>
<dbReference type="InterPro" id="IPR003961">
    <property type="entry name" value="FN3_dom"/>
</dbReference>
<organism evidence="3 4">
    <name type="scientific">Wickerhamiella sorbophila</name>
    <dbReference type="NCBI Taxonomy" id="45607"/>
    <lineage>
        <taxon>Eukaryota</taxon>
        <taxon>Fungi</taxon>
        <taxon>Dikarya</taxon>
        <taxon>Ascomycota</taxon>
        <taxon>Saccharomycotina</taxon>
        <taxon>Dipodascomycetes</taxon>
        <taxon>Dipodascales</taxon>
        <taxon>Trichomonascaceae</taxon>
        <taxon>Wickerhamiella</taxon>
    </lineage>
</organism>